<keyword evidence="1" id="KW-0472">Membrane</keyword>
<gene>
    <name evidence="2" type="ORF">C802_03926</name>
</gene>
<keyword evidence="1" id="KW-1133">Transmembrane helix</keyword>
<feature type="transmembrane region" description="Helical" evidence="1">
    <location>
        <begin position="27"/>
        <end position="45"/>
    </location>
</feature>
<feature type="transmembrane region" description="Helical" evidence="1">
    <location>
        <begin position="75"/>
        <end position="92"/>
    </location>
</feature>
<accession>R9HZG0</accession>
<comment type="caution">
    <text evidence="2">The sequence shown here is derived from an EMBL/GenBank/DDBJ whole genome shotgun (WGS) entry which is preliminary data.</text>
</comment>
<dbReference type="Proteomes" id="UP000014200">
    <property type="component" value="Unassembled WGS sequence"/>
</dbReference>
<organism evidence="2 3">
    <name type="scientific">Phocaeicola sartorii</name>
    <dbReference type="NCBI Taxonomy" id="671267"/>
    <lineage>
        <taxon>Bacteria</taxon>
        <taxon>Pseudomonadati</taxon>
        <taxon>Bacteroidota</taxon>
        <taxon>Bacteroidia</taxon>
        <taxon>Bacteroidales</taxon>
        <taxon>Bacteroidaceae</taxon>
        <taxon>Phocaeicola</taxon>
    </lineage>
</organism>
<protein>
    <recommendedName>
        <fullName evidence="4">Immunity protein 17</fullName>
    </recommendedName>
</protein>
<reference evidence="2 3" key="1">
    <citation type="submission" date="2013-04" db="EMBL/GenBank/DDBJ databases">
        <title>The Genome Sequence of Bacteroides massiliensis dnLKV3.</title>
        <authorList>
            <consortium name="The Broad Institute Genomics Platform"/>
            <consortium name="The Broad Institute Genome Sequencing Center for Infectious Disease"/>
            <person name="Earl A."/>
            <person name="Xavier R."/>
            <person name="Kuhn K."/>
            <person name="Stappenbeck T."/>
            <person name="Walker B."/>
            <person name="Young S."/>
            <person name="Zeng Q."/>
            <person name="Gargeya S."/>
            <person name="Fitzgerald M."/>
            <person name="Haas B."/>
            <person name="Abouelleil A."/>
            <person name="Allen A.W."/>
            <person name="Alvarado L."/>
            <person name="Arachchi H.M."/>
            <person name="Berlin A.M."/>
            <person name="Chapman S.B."/>
            <person name="Gainer-Dewar J."/>
            <person name="Goldberg J."/>
            <person name="Griggs A."/>
            <person name="Gujja S."/>
            <person name="Hansen M."/>
            <person name="Howarth C."/>
            <person name="Imamovic A."/>
            <person name="Ireland A."/>
            <person name="Larimer J."/>
            <person name="McCowan C."/>
            <person name="Murphy C."/>
            <person name="Pearson M."/>
            <person name="Poon T.W."/>
            <person name="Priest M."/>
            <person name="Roberts A."/>
            <person name="Saif S."/>
            <person name="Shea T."/>
            <person name="Sisk P."/>
            <person name="Sykes S."/>
            <person name="Wortman J."/>
            <person name="Nusbaum C."/>
            <person name="Birren B."/>
        </authorList>
    </citation>
    <scope>NUCLEOTIDE SEQUENCE [LARGE SCALE GENOMIC DNA]</scope>
    <source>
        <strain evidence="3">dnLKV3</strain>
    </source>
</reference>
<keyword evidence="3" id="KW-1185">Reference proteome</keyword>
<dbReference type="InterPro" id="IPR029087">
    <property type="entry name" value="Imm17"/>
</dbReference>
<dbReference type="EMBL" id="ASSP01000024">
    <property type="protein sequence ID" value="EOS09181.1"/>
    <property type="molecule type" value="Genomic_DNA"/>
</dbReference>
<dbReference type="PATRIC" id="fig|1235788.3.peg.4021"/>
<keyword evidence="1" id="KW-0812">Transmembrane</keyword>
<evidence type="ECO:0000313" key="2">
    <source>
        <dbReference type="EMBL" id="EOS09181.1"/>
    </source>
</evidence>
<proteinExistence type="predicted"/>
<dbReference type="Pfam" id="PF15562">
    <property type="entry name" value="Imm17"/>
    <property type="match status" value="1"/>
</dbReference>
<sequence>MAITDIYEAMNSKVESFFEWAQAHPKYGLLFVAGLLALWLVGLLLRWEWACRWQFGGKLWMFDGCKPETHRRIQMVLVGVALTACLTMFFIWK</sequence>
<evidence type="ECO:0000256" key="1">
    <source>
        <dbReference type="SAM" id="Phobius"/>
    </source>
</evidence>
<dbReference type="RefSeq" id="WP_016278163.1">
    <property type="nucleotide sequence ID" value="NZ_JANKBR010000029.1"/>
</dbReference>
<dbReference type="STRING" id="1235788.C802_03926"/>
<dbReference type="AlphaFoldDB" id="R9HZG0"/>
<dbReference type="OrthoDB" id="1093862at2"/>
<evidence type="ECO:0008006" key="4">
    <source>
        <dbReference type="Google" id="ProtNLM"/>
    </source>
</evidence>
<evidence type="ECO:0000313" key="3">
    <source>
        <dbReference type="Proteomes" id="UP000014200"/>
    </source>
</evidence>
<name>R9HZG0_9BACT</name>
<dbReference type="HOGENOM" id="CLU_2271785_0_0_10"/>